<dbReference type="GeneID" id="36398452"/>
<dbReference type="Proteomes" id="UP000054928">
    <property type="component" value="Unassembled WGS sequence"/>
</dbReference>
<sequence>MCRDSNHLRGCSMAYENFHSRHKAILSRLGGMQELLVIRGPSFMGHRCFCRTLAIKALQGSFLGVACPSSFLKPHKVIQRFLELWDPIDKYYDERPKLSNPMSTLNQELRQLYSLIAPLNTMSAAAPLQVIRPSGDKNGERKEDAFFVEHHMLEETVRRTGRLMEKAFKKRFFVRYDPELFPETLTKKDKAKWPHSYDFEMACALTPT</sequence>
<keyword evidence="2" id="KW-1185">Reference proteome</keyword>
<dbReference type="RefSeq" id="XP_024583083.1">
    <property type="nucleotide sequence ID" value="XM_024717600.1"/>
</dbReference>
<proteinExistence type="predicted"/>
<evidence type="ECO:0000313" key="2">
    <source>
        <dbReference type="Proteomes" id="UP000054928"/>
    </source>
</evidence>
<reference evidence="2" key="1">
    <citation type="submission" date="2014-09" db="EMBL/GenBank/DDBJ databases">
        <authorList>
            <person name="Sharma Rahul"/>
            <person name="Thines Marco"/>
        </authorList>
    </citation>
    <scope>NUCLEOTIDE SEQUENCE [LARGE SCALE GENOMIC DNA]</scope>
</reference>
<organism evidence="1 2">
    <name type="scientific">Plasmopara halstedii</name>
    <name type="common">Downy mildew of sunflower</name>
    <dbReference type="NCBI Taxonomy" id="4781"/>
    <lineage>
        <taxon>Eukaryota</taxon>
        <taxon>Sar</taxon>
        <taxon>Stramenopiles</taxon>
        <taxon>Oomycota</taxon>
        <taxon>Peronosporomycetes</taxon>
        <taxon>Peronosporales</taxon>
        <taxon>Peronosporaceae</taxon>
        <taxon>Plasmopara</taxon>
    </lineage>
</organism>
<protein>
    <submittedName>
        <fullName evidence="1">Uncharacterized protein</fullName>
    </submittedName>
</protein>
<dbReference type="EMBL" id="CCYD01002230">
    <property type="protein sequence ID" value="CEG46714.1"/>
    <property type="molecule type" value="Genomic_DNA"/>
</dbReference>
<evidence type="ECO:0000313" key="1">
    <source>
        <dbReference type="EMBL" id="CEG46714.1"/>
    </source>
</evidence>
<dbReference type="AlphaFoldDB" id="A0A0P1B0A9"/>
<name>A0A0P1B0A9_PLAHL</name>
<accession>A0A0P1B0A9</accession>